<keyword evidence="2" id="KW-1185">Reference proteome</keyword>
<reference evidence="2" key="2">
    <citation type="submission" date="2015-01" db="EMBL/GenBank/DDBJ databases">
        <title>Evolutionary Origins and Diversification of the Mycorrhizal Mutualists.</title>
        <authorList>
            <consortium name="DOE Joint Genome Institute"/>
            <consortium name="Mycorrhizal Genomics Consortium"/>
            <person name="Kohler A."/>
            <person name="Kuo A."/>
            <person name="Nagy L.G."/>
            <person name="Floudas D."/>
            <person name="Copeland A."/>
            <person name="Barry K.W."/>
            <person name="Cichocki N."/>
            <person name="Veneault-Fourrey C."/>
            <person name="LaButti K."/>
            <person name="Lindquist E.A."/>
            <person name="Lipzen A."/>
            <person name="Lundell T."/>
            <person name="Morin E."/>
            <person name="Murat C."/>
            <person name="Riley R."/>
            <person name="Ohm R."/>
            <person name="Sun H."/>
            <person name="Tunlid A."/>
            <person name="Henrissat B."/>
            <person name="Grigoriev I.V."/>
            <person name="Hibbett D.S."/>
            <person name="Martin F."/>
        </authorList>
    </citation>
    <scope>NUCLEOTIDE SEQUENCE [LARGE SCALE GENOMIC DNA]</scope>
    <source>
        <strain evidence="2">LaAM-08-1</strain>
    </source>
</reference>
<protein>
    <submittedName>
        <fullName evidence="1">Unplaced genomic scaffold K443scaffold_25, whole genome shotgun sequence</fullName>
    </submittedName>
</protein>
<dbReference type="Proteomes" id="UP000054477">
    <property type="component" value="Unassembled WGS sequence"/>
</dbReference>
<dbReference type="AlphaFoldDB" id="A0A0C9Y5M7"/>
<organism evidence="1 2">
    <name type="scientific">Laccaria amethystina LaAM-08-1</name>
    <dbReference type="NCBI Taxonomy" id="1095629"/>
    <lineage>
        <taxon>Eukaryota</taxon>
        <taxon>Fungi</taxon>
        <taxon>Dikarya</taxon>
        <taxon>Basidiomycota</taxon>
        <taxon>Agaricomycotina</taxon>
        <taxon>Agaricomycetes</taxon>
        <taxon>Agaricomycetidae</taxon>
        <taxon>Agaricales</taxon>
        <taxon>Agaricineae</taxon>
        <taxon>Hydnangiaceae</taxon>
        <taxon>Laccaria</taxon>
    </lineage>
</organism>
<sequence length="102" mass="11544">MDGVHKLVMNALLHSTIFSRRKPPHLQPLLVAFEFTAQHHHPPDVLDLISTSLWAMTRASERLPMVLHCHFRSASAGLFFFKAIHVGLNSTTTPTKQMLAYK</sequence>
<dbReference type="HOGENOM" id="CLU_2277929_0_0_1"/>
<reference evidence="1 2" key="1">
    <citation type="submission" date="2014-04" db="EMBL/GenBank/DDBJ databases">
        <authorList>
            <consortium name="DOE Joint Genome Institute"/>
            <person name="Kuo A."/>
            <person name="Kohler A."/>
            <person name="Nagy L.G."/>
            <person name="Floudas D."/>
            <person name="Copeland A."/>
            <person name="Barry K.W."/>
            <person name="Cichocki N."/>
            <person name="Veneault-Fourrey C."/>
            <person name="LaButti K."/>
            <person name="Lindquist E.A."/>
            <person name="Lipzen A."/>
            <person name="Lundell T."/>
            <person name="Morin E."/>
            <person name="Murat C."/>
            <person name="Sun H."/>
            <person name="Tunlid A."/>
            <person name="Henrissat B."/>
            <person name="Grigoriev I.V."/>
            <person name="Hibbett D.S."/>
            <person name="Martin F."/>
            <person name="Nordberg H.P."/>
            <person name="Cantor M.N."/>
            <person name="Hua S.X."/>
        </authorList>
    </citation>
    <scope>NUCLEOTIDE SEQUENCE [LARGE SCALE GENOMIC DNA]</scope>
    <source>
        <strain evidence="1 2">LaAM-08-1</strain>
    </source>
</reference>
<evidence type="ECO:0000313" key="2">
    <source>
        <dbReference type="Proteomes" id="UP000054477"/>
    </source>
</evidence>
<evidence type="ECO:0000313" key="1">
    <source>
        <dbReference type="EMBL" id="KIK05447.1"/>
    </source>
</evidence>
<name>A0A0C9Y5M7_9AGAR</name>
<gene>
    <name evidence="1" type="ORF">K443DRAFT_354023</name>
</gene>
<dbReference type="EMBL" id="KN838560">
    <property type="protein sequence ID" value="KIK05447.1"/>
    <property type="molecule type" value="Genomic_DNA"/>
</dbReference>
<proteinExistence type="predicted"/>
<accession>A0A0C9Y5M7</accession>